<dbReference type="InterPro" id="IPR016164">
    <property type="entry name" value="FAD-linked_Oxase-like_C"/>
</dbReference>
<dbReference type="PROSITE" id="PS51387">
    <property type="entry name" value="FAD_PCMH"/>
    <property type="match status" value="1"/>
</dbReference>
<dbReference type="Gene3D" id="1.10.1060.10">
    <property type="entry name" value="Alpha-helical ferredoxin"/>
    <property type="match status" value="1"/>
</dbReference>
<dbReference type="InterPro" id="IPR036318">
    <property type="entry name" value="FAD-bd_PCMH-like_sf"/>
</dbReference>
<dbReference type="AlphaFoldDB" id="A0A2A2G993"/>
<dbReference type="Pfam" id="PF13183">
    <property type="entry name" value="Fer4_8"/>
    <property type="match status" value="1"/>
</dbReference>
<keyword evidence="2" id="KW-0285">Flavoprotein</keyword>
<sequence length="937" mass="104644">MPEGVAFPESQQDIAKLVLWARENGKSITARGAGTSLAGQTTGGGIVMDVGRNMNQIIEIDESEQFAYVQPGVIRDTLNREAGKYNLLFGPDTATTNRCMIGGMIGNNSCGIFSIKHKTTREHILEIDAVLSDGSRATFKPLSETELAAKMELDTLEGHIYREIIALVREHRDQILENYPHPEIIRRNTGYALDRLCEMQPFNPDGRKFNMAELLCGSEGTLAMTTSAKLNLVPRDSESIILVPHFSTIRKALEATVEIVKEDPAAVELVDDIILNATKGNIEQRENRFFLDGDPKAILIVQFDGDDADTLQQKAEKLSKNLQEMKLSEATPIITNEHKMERVWNLRKAGLGLLMGLGSEGRTPTFAEDTAVRVPDLPDYIDDFQKILDKHETNCVFYAHASVGELHLRPVINLQKPEEIEKMKTMAGEIADLVRSYRGSLSGEHGDGRARAPYIEKVLGAEMMPLLKKVKQIWDPNGIFNPGKITDSKPMEQDLRYSPSYKKPNVDTHFNWRKEEGFADAVELCNGAGVCRKLSESGGTMCPSYMATKEEKDSTRGRANLFRQLFSGKQKEAFQSKELKDALGLCLSCKACKSECPANVDMAKMKAEFTQGWHKEHGISLGERFFGQAAKLYPLASLFPTFTNWIMRQPVTKELLQQFLGIDIRRDLPTFANKTFMDWWDKNHANLTRPTSNPDVGQESRQEVVLLIDIFTNYHEPEIGKAAVRFLESQGYRVIVPDFHEVGRPQISKGMLTHAKKILDTNLPRLANFADRGMPIIGLEPSEILTLRDEYLDLCDEDQVHSAQKVANASHTFEEFSADLLADSPVSTKDKKVFVHGHCHAKSLIGNSAIRKALEDAGYEVEVWDTGCCGMAGSFGYEVSHYEVSMDIGKQRLFPALKHLPEDALVCVPGFSCRHQIKDGVNVQTFHPAKLLAETLI</sequence>
<evidence type="ECO:0000256" key="2">
    <source>
        <dbReference type="ARBA" id="ARBA00022630"/>
    </source>
</evidence>
<dbReference type="GO" id="GO:0008720">
    <property type="term" value="F:D-lactate dehydrogenase (NAD+) activity"/>
    <property type="evidence" value="ECO:0007669"/>
    <property type="project" value="TreeGrafter"/>
</dbReference>
<dbReference type="Pfam" id="PF02913">
    <property type="entry name" value="FAD-oxidase_C"/>
    <property type="match status" value="1"/>
</dbReference>
<evidence type="ECO:0000313" key="10">
    <source>
        <dbReference type="Proteomes" id="UP000218831"/>
    </source>
</evidence>
<dbReference type="PANTHER" id="PTHR11748:SF119">
    <property type="entry name" value="D-2-HYDROXYGLUTARATE DEHYDROGENASE"/>
    <property type="match status" value="1"/>
</dbReference>
<evidence type="ECO:0000256" key="5">
    <source>
        <dbReference type="ARBA" id="ARBA00023002"/>
    </source>
</evidence>
<keyword evidence="3" id="KW-0479">Metal-binding</keyword>
<accession>A0A2A2G993</accession>
<keyword evidence="4" id="KW-0274">FAD</keyword>
<protein>
    <submittedName>
        <fullName evidence="9">FAD-binding oxidoreductase</fullName>
    </submittedName>
</protein>
<evidence type="ECO:0000256" key="4">
    <source>
        <dbReference type="ARBA" id="ARBA00022827"/>
    </source>
</evidence>
<keyword evidence="7" id="KW-0411">Iron-sulfur</keyword>
<dbReference type="SUPFAM" id="SSF46548">
    <property type="entry name" value="alpha-helical ferredoxin"/>
    <property type="match status" value="1"/>
</dbReference>
<dbReference type="GO" id="GO:0051536">
    <property type="term" value="F:iron-sulfur cluster binding"/>
    <property type="evidence" value="ECO:0007669"/>
    <property type="project" value="UniProtKB-KW"/>
</dbReference>
<gene>
    <name evidence="9" type="ORF">CK503_08325</name>
</gene>
<evidence type="ECO:0000256" key="1">
    <source>
        <dbReference type="ARBA" id="ARBA00001974"/>
    </source>
</evidence>
<dbReference type="SUPFAM" id="SSF55103">
    <property type="entry name" value="FAD-linked oxidases, C-terminal domain"/>
    <property type="match status" value="1"/>
</dbReference>
<comment type="cofactor">
    <cofactor evidence="1">
        <name>FAD</name>
        <dbReference type="ChEBI" id="CHEBI:57692"/>
    </cofactor>
</comment>
<evidence type="ECO:0000313" key="9">
    <source>
        <dbReference type="EMBL" id="PAU94316.1"/>
    </source>
</evidence>
<dbReference type="InterPro" id="IPR016169">
    <property type="entry name" value="FAD-bd_PCMH_sub2"/>
</dbReference>
<dbReference type="PROSITE" id="PS00198">
    <property type="entry name" value="4FE4S_FER_1"/>
    <property type="match status" value="1"/>
</dbReference>
<reference evidence="9 10" key="1">
    <citation type="submission" date="2017-08" db="EMBL/GenBank/DDBJ databases">
        <title>Aliifodinibius alkalisoli sp. nov., isolated from saline alkaline soil.</title>
        <authorList>
            <person name="Liu D."/>
            <person name="Zhang G."/>
        </authorList>
    </citation>
    <scope>NUCLEOTIDE SEQUENCE [LARGE SCALE GENOMIC DNA]</scope>
    <source>
        <strain evidence="9 10">WN023</strain>
    </source>
</reference>
<evidence type="ECO:0000256" key="7">
    <source>
        <dbReference type="ARBA" id="ARBA00023014"/>
    </source>
</evidence>
<dbReference type="Gene3D" id="3.30.465.10">
    <property type="match status" value="1"/>
</dbReference>
<comment type="caution">
    <text evidence="9">The sequence shown here is derived from an EMBL/GenBank/DDBJ whole genome shotgun (WGS) entry which is preliminary data.</text>
</comment>
<name>A0A2A2G993_9BACT</name>
<organism evidence="9 10">
    <name type="scientific">Fodinibius salipaludis</name>
    <dbReference type="NCBI Taxonomy" id="2032627"/>
    <lineage>
        <taxon>Bacteria</taxon>
        <taxon>Pseudomonadati</taxon>
        <taxon>Balneolota</taxon>
        <taxon>Balneolia</taxon>
        <taxon>Balneolales</taxon>
        <taxon>Balneolaceae</taxon>
        <taxon>Fodinibius</taxon>
    </lineage>
</organism>
<dbReference type="Pfam" id="PF01565">
    <property type="entry name" value="FAD_binding_4"/>
    <property type="match status" value="1"/>
</dbReference>
<dbReference type="GO" id="GO:0071949">
    <property type="term" value="F:FAD binding"/>
    <property type="evidence" value="ECO:0007669"/>
    <property type="project" value="InterPro"/>
</dbReference>
<dbReference type="EMBL" id="NSKE01000005">
    <property type="protein sequence ID" value="PAU94316.1"/>
    <property type="molecule type" value="Genomic_DNA"/>
</dbReference>
<dbReference type="OrthoDB" id="9767256at2"/>
<dbReference type="Gene3D" id="1.10.45.10">
    <property type="entry name" value="Vanillyl-alcohol Oxidase, Chain A, domain 4"/>
    <property type="match status" value="1"/>
</dbReference>
<evidence type="ECO:0000259" key="8">
    <source>
        <dbReference type="PROSITE" id="PS51387"/>
    </source>
</evidence>
<dbReference type="GO" id="GO:1903457">
    <property type="term" value="P:lactate catabolic process"/>
    <property type="evidence" value="ECO:0007669"/>
    <property type="project" value="TreeGrafter"/>
</dbReference>
<keyword evidence="5" id="KW-0560">Oxidoreductase</keyword>
<dbReference type="GO" id="GO:0004458">
    <property type="term" value="F:D-lactate dehydrogenase (cytochrome) activity"/>
    <property type="evidence" value="ECO:0007669"/>
    <property type="project" value="TreeGrafter"/>
</dbReference>
<dbReference type="Proteomes" id="UP000218831">
    <property type="component" value="Unassembled WGS sequence"/>
</dbReference>
<evidence type="ECO:0000256" key="3">
    <source>
        <dbReference type="ARBA" id="ARBA00022723"/>
    </source>
</evidence>
<dbReference type="GO" id="GO:0046872">
    <property type="term" value="F:metal ion binding"/>
    <property type="evidence" value="ECO:0007669"/>
    <property type="project" value="UniProtKB-KW"/>
</dbReference>
<dbReference type="InterPro" id="IPR016166">
    <property type="entry name" value="FAD-bd_PCMH"/>
</dbReference>
<evidence type="ECO:0000256" key="6">
    <source>
        <dbReference type="ARBA" id="ARBA00023004"/>
    </source>
</evidence>
<dbReference type="InterPro" id="IPR017900">
    <property type="entry name" value="4Fe4S_Fe_S_CS"/>
</dbReference>
<proteinExistence type="predicted"/>
<dbReference type="InterPro" id="IPR009051">
    <property type="entry name" value="Helical_ferredxn"/>
</dbReference>
<dbReference type="SUPFAM" id="SSF56176">
    <property type="entry name" value="FAD-binding/transporter-associated domain-like"/>
    <property type="match status" value="1"/>
</dbReference>
<dbReference type="PANTHER" id="PTHR11748">
    <property type="entry name" value="D-LACTATE DEHYDROGENASE"/>
    <property type="match status" value="1"/>
</dbReference>
<dbReference type="Gene3D" id="3.30.70.2190">
    <property type="match status" value="1"/>
</dbReference>
<keyword evidence="10" id="KW-1185">Reference proteome</keyword>
<dbReference type="InterPro" id="IPR017896">
    <property type="entry name" value="4Fe4S_Fe-S-bd"/>
</dbReference>
<dbReference type="InterPro" id="IPR016171">
    <property type="entry name" value="Vanillyl_alc_oxidase_C-sub2"/>
</dbReference>
<dbReference type="InterPro" id="IPR004113">
    <property type="entry name" value="FAD-bd_oxidored_4_C"/>
</dbReference>
<dbReference type="Gene3D" id="3.30.70.2740">
    <property type="match status" value="1"/>
</dbReference>
<feature type="domain" description="FAD-binding PCMH-type" evidence="8">
    <location>
        <begin position="1"/>
        <end position="235"/>
    </location>
</feature>
<keyword evidence="6" id="KW-0408">Iron</keyword>
<dbReference type="InterPro" id="IPR006094">
    <property type="entry name" value="Oxid_FAD_bind_N"/>
</dbReference>